<dbReference type="Pfam" id="PF01535">
    <property type="entry name" value="PPR"/>
    <property type="match status" value="2"/>
</dbReference>
<dbReference type="PROSITE" id="PS51375">
    <property type="entry name" value="PPR"/>
    <property type="match status" value="6"/>
</dbReference>
<dbReference type="KEGG" id="dzi:111308607"/>
<dbReference type="InterPro" id="IPR002885">
    <property type="entry name" value="PPR_rpt"/>
</dbReference>
<feature type="repeat" description="PPR" evidence="2">
    <location>
        <begin position="346"/>
        <end position="380"/>
    </location>
</feature>
<evidence type="ECO:0000256" key="1">
    <source>
        <dbReference type="ARBA" id="ARBA00022737"/>
    </source>
</evidence>
<organism evidence="3 4">
    <name type="scientific">Durio zibethinus</name>
    <name type="common">Durian</name>
    <dbReference type="NCBI Taxonomy" id="66656"/>
    <lineage>
        <taxon>Eukaryota</taxon>
        <taxon>Viridiplantae</taxon>
        <taxon>Streptophyta</taxon>
        <taxon>Embryophyta</taxon>
        <taxon>Tracheophyta</taxon>
        <taxon>Spermatophyta</taxon>
        <taxon>Magnoliopsida</taxon>
        <taxon>eudicotyledons</taxon>
        <taxon>Gunneridae</taxon>
        <taxon>Pentapetalae</taxon>
        <taxon>rosids</taxon>
        <taxon>malvids</taxon>
        <taxon>Malvales</taxon>
        <taxon>Malvaceae</taxon>
        <taxon>Helicteroideae</taxon>
        <taxon>Durio</taxon>
    </lineage>
</organism>
<feature type="repeat" description="PPR" evidence="2">
    <location>
        <begin position="311"/>
        <end position="345"/>
    </location>
</feature>
<keyword evidence="3" id="KW-1185">Reference proteome</keyword>
<sequence>MANQILKPHVLSKSPKPLFSLSSFSFSTTSSPLSDQPDQITVVTSILTHQRSKSRWSTVLTLFPSGFTPSQFSQITLRLKNNPHLALRFFLFTKQKSLCNHNLSSYSTMIHILSRARLKTRARELIRVAIRTPGIENEPTHLKLFELLVKTYNECGSAPFVFDLLVKSCLQMKKLDGSIEIVRMLLSTGIRPQVSTCNALIWEVSKCRGANKGYEVYKEVFGGGNGERESNVKRILKVRPNVHTFNALMLCFYREGLLEKVGEVWNEMESLGCVPNGYSYSVLMAAFCEEGKVREAEELWGEMRVKGLEPDIVAYNTMIDGLCKSGEIMRAEELFREMGLNGIEATCVTYENLINGYCKVADIDSAMLIYKDMFRKDFRPQGLTVEVLIRGLCDGGMVLEALEIMKALKELGVCPTGKSYELLIEGLCEERKMEEALKLQAEMVGKGFKPNLGLYDAFIDGYLRQGNEEMVTMLRKEALETQKRAAEELDVYCSTSWSRPV</sequence>
<protein>
    <submittedName>
        <fullName evidence="4">Pentatricopeptide repeat-containing protein At2g15980</fullName>
    </submittedName>
</protein>
<feature type="repeat" description="PPR" evidence="2">
    <location>
        <begin position="241"/>
        <end position="275"/>
    </location>
</feature>
<dbReference type="PANTHER" id="PTHR45613">
    <property type="entry name" value="PENTATRICOPEPTIDE REPEAT-CONTAINING PROTEIN"/>
    <property type="match status" value="1"/>
</dbReference>
<evidence type="ECO:0000313" key="3">
    <source>
        <dbReference type="Proteomes" id="UP000515121"/>
    </source>
</evidence>
<dbReference type="AlphaFoldDB" id="A0A6P6AD43"/>
<dbReference type="PANTHER" id="PTHR45613:SF9">
    <property type="entry name" value="MITOCHONDRIAL GROUP I INTRON SPLICING FACTOR CCM1"/>
    <property type="match status" value="1"/>
</dbReference>
<accession>A0A6P6AD43</accession>
<proteinExistence type="predicted"/>
<dbReference type="RefSeq" id="XP_022762800.1">
    <property type="nucleotide sequence ID" value="XM_022907065.1"/>
</dbReference>
<reference evidence="4" key="1">
    <citation type="submission" date="2025-08" db="UniProtKB">
        <authorList>
            <consortium name="RefSeq"/>
        </authorList>
    </citation>
    <scope>IDENTIFICATION</scope>
    <source>
        <tissue evidence="4">Fruit stalk</tissue>
    </source>
</reference>
<dbReference type="Gene3D" id="1.25.40.10">
    <property type="entry name" value="Tetratricopeptide repeat domain"/>
    <property type="match status" value="4"/>
</dbReference>
<evidence type="ECO:0000313" key="4">
    <source>
        <dbReference type="RefSeq" id="XP_022762800.1"/>
    </source>
</evidence>
<dbReference type="InterPro" id="IPR011990">
    <property type="entry name" value="TPR-like_helical_dom_sf"/>
</dbReference>
<feature type="repeat" description="PPR" evidence="2">
    <location>
        <begin position="381"/>
        <end position="415"/>
    </location>
</feature>
<dbReference type="OrthoDB" id="185373at2759"/>
<feature type="repeat" description="PPR" evidence="2">
    <location>
        <begin position="276"/>
        <end position="310"/>
    </location>
</feature>
<feature type="repeat" description="PPR" evidence="2">
    <location>
        <begin position="416"/>
        <end position="450"/>
    </location>
</feature>
<dbReference type="GeneID" id="111308607"/>
<dbReference type="Proteomes" id="UP000515121">
    <property type="component" value="Unplaced"/>
</dbReference>
<dbReference type="NCBIfam" id="TIGR00756">
    <property type="entry name" value="PPR"/>
    <property type="match status" value="6"/>
</dbReference>
<dbReference type="Pfam" id="PF13041">
    <property type="entry name" value="PPR_2"/>
    <property type="match status" value="2"/>
</dbReference>
<gene>
    <name evidence="4" type="primary">LOC111308607</name>
</gene>
<evidence type="ECO:0000256" key="2">
    <source>
        <dbReference type="PROSITE-ProRule" id="PRU00708"/>
    </source>
</evidence>
<keyword evidence="1" id="KW-0677">Repeat</keyword>
<name>A0A6P6AD43_DURZI</name>